<keyword evidence="6" id="KW-0378">Hydrolase</keyword>
<dbReference type="Proteomes" id="UP001183648">
    <property type="component" value="Unassembled WGS sequence"/>
</dbReference>
<dbReference type="RefSeq" id="WP_310306150.1">
    <property type="nucleotide sequence ID" value="NZ_BAAAPS010000006.1"/>
</dbReference>
<evidence type="ECO:0000256" key="4">
    <source>
        <dbReference type="ARBA" id="ARBA00023136"/>
    </source>
</evidence>
<organism evidence="6 7">
    <name type="scientific">Nocardioides marmoribigeumensis</name>
    <dbReference type="NCBI Taxonomy" id="433649"/>
    <lineage>
        <taxon>Bacteria</taxon>
        <taxon>Bacillati</taxon>
        <taxon>Actinomycetota</taxon>
        <taxon>Actinomycetes</taxon>
        <taxon>Propionibacteriales</taxon>
        <taxon>Nocardioidaceae</taxon>
        <taxon>Nocardioides</taxon>
    </lineage>
</organism>
<keyword evidence="6" id="KW-0482">Metalloprotease</keyword>
<sequence length="309" mass="32349">MRFNPRARLDSSQVQVRRGGGGGGRGLPIPIPSSTGGRGGLGGVVLLILIFVIVQAVNGGGGGAGGAGGAAPDDSQVQGLDCTSGADANKTEQCALVADVNNIQAFWAGELPQQADVAYSKSLAVFFSRSTQTGCGGATAQVGPFYCPTDKTVYLDTTFFKDMLQGDLGAKGGPFSEAYVLAHEYGHHVQDLLGTMGKVRTQKGPQSDTVRLELQADCYAGMWSKYATTVEDANGEVYILDLTQDDIARALDAAAAVGDDRIQQKSGGRVNPESWTHGSASARMYWFKTGLSQGTLDACDTFSARDLHL</sequence>
<dbReference type="EMBL" id="JAVDYG010000001">
    <property type="protein sequence ID" value="MDR7364467.1"/>
    <property type="molecule type" value="Genomic_DNA"/>
</dbReference>
<comment type="subcellular location">
    <subcellularLocation>
        <location evidence="1">Membrane</location>
        <topology evidence="1">Single-pass membrane protein</topology>
    </subcellularLocation>
</comment>
<reference evidence="6 7" key="1">
    <citation type="submission" date="2023-07" db="EMBL/GenBank/DDBJ databases">
        <title>Sequencing the genomes of 1000 actinobacteria strains.</title>
        <authorList>
            <person name="Klenk H.-P."/>
        </authorList>
    </citation>
    <scope>NUCLEOTIDE SEQUENCE [LARGE SCALE GENOMIC DNA]</scope>
    <source>
        <strain evidence="6 7">DSM 19426</strain>
    </source>
</reference>
<keyword evidence="7" id="KW-1185">Reference proteome</keyword>
<dbReference type="SUPFAM" id="SSF55486">
    <property type="entry name" value="Metalloproteases ('zincins'), catalytic domain"/>
    <property type="match status" value="1"/>
</dbReference>
<keyword evidence="2" id="KW-0812">Transmembrane</keyword>
<name>A0ABU2C1E2_9ACTN</name>
<dbReference type="GO" id="GO:0008237">
    <property type="term" value="F:metallopeptidase activity"/>
    <property type="evidence" value="ECO:0007669"/>
    <property type="project" value="UniProtKB-KW"/>
</dbReference>
<protein>
    <submittedName>
        <fullName evidence="6">Metalloprotease</fullName>
    </submittedName>
</protein>
<evidence type="ECO:0000313" key="6">
    <source>
        <dbReference type="EMBL" id="MDR7364467.1"/>
    </source>
</evidence>
<evidence type="ECO:0000256" key="2">
    <source>
        <dbReference type="ARBA" id="ARBA00022692"/>
    </source>
</evidence>
<gene>
    <name evidence="6" type="ORF">J2S63_004020</name>
</gene>
<dbReference type="PANTHER" id="PTHR30168">
    <property type="entry name" value="PUTATIVE MEMBRANE PROTEIN YPFJ"/>
    <property type="match status" value="1"/>
</dbReference>
<dbReference type="InterPro" id="IPR007343">
    <property type="entry name" value="Uncharacterised_pept_Zn_put"/>
</dbReference>
<evidence type="ECO:0000256" key="1">
    <source>
        <dbReference type="ARBA" id="ARBA00004167"/>
    </source>
</evidence>
<evidence type="ECO:0000313" key="7">
    <source>
        <dbReference type="Proteomes" id="UP001183648"/>
    </source>
</evidence>
<dbReference type="PANTHER" id="PTHR30168:SF0">
    <property type="entry name" value="INNER MEMBRANE PROTEIN"/>
    <property type="match status" value="1"/>
</dbReference>
<dbReference type="Pfam" id="PF04228">
    <property type="entry name" value="Zn_peptidase"/>
    <property type="match status" value="1"/>
</dbReference>
<keyword evidence="6" id="KW-0645">Protease</keyword>
<evidence type="ECO:0000256" key="5">
    <source>
        <dbReference type="SAM" id="MobiDB-lite"/>
    </source>
</evidence>
<accession>A0ABU2C1E2</accession>
<comment type="caution">
    <text evidence="6">The sequence shown here is derived from an EMBL/GenBank/DDBJ whole genome shotgun (WGS) entry which is preliminary data.</text>
</comment>
<keyword evidence="4" id="KW-0472">Membrane</keyword>
<feature type="region of interest" description="Disordered" evidence="5">
    <location>
        <begin position="1"/>
        <end position="33"/>
    </location>
</feature>
<evidence type="ECO:0000256" key="3">
    <source>
        <dbReference type="ARBA" id="ARBA00022989"/>
    </source>
</evidence>
<keyword evidence="3" id="KW-1133">Transmembrane helix</keyword>
<proteinExistence type="predicted"/>